<dbReference type="InterPro" id="IPR001304">
    <property type="entry name" value="C-type_lectin-like"/>
</dbReference>
<dbReference type="InterPro" id="IPR050111">
    <property type="entry name" value="C-type_lectin/snaclec_domain"/>
</dbReference>
<dbReference type="GeneID" id="101377751"/>
<keyword evidence="4" id="KW-1015">Disulfide bond</keyword>
<dbReference type="InterPro" id="IPR018378">
    <property type="entry name" value="C-type_lectin_CS"/>
</dbReference>
<dbReference type="PROSITE" id="PS50041">
    <property type="entry name" value="C_TYPE_LECTIN_2"/>
    <property type="match status" value="1"/>
</dbReference>
<evidence type="ECO:0000256" key="2">
    <source>
        <dbReference type="ARBA" id="ARBA00022525"/>
    </source>
</evidence>
<reference evidence="8" key="1">
    <citation type="submission" date="2025-08" db="UniProtKB">
        <authorList>
            <consortium name="RefSeq"/>
        </authorList>
    </citation>
    <scope>IDENTIFICATION</scope>
</reference>
<evidence type="ECO:0000256" key="5">
    <source>
        <dbReference type="SAM" id="SignalP"/>
    </source>
</evidence>
<dbReference type="RefSeq" id="XP_004416000.1">
    <property type="nucleotide sequence ID" value="XM_004415943.1"/>
</dbReference>
<feature type="domain" description="C-type lectin" evidence="6">
    <location>
        <begin position="37"/>
        <end position="155"/>
    </location>
</feature>
<dbReference type="PRINTS" id="PR01504">
    <property type="entry name" value="PNCREATITSAP"/>
</dbReference>
<dbReference type="GO" id="GO:0005576">
    <property type="term" value="C:extracellular region"/>
    <property type="evidence" value="ECO:0007669"/>
    <property type="project" value="UniProtKB-SubCell"/>
</dbReference>
<evidence type="ECO:0000259" key="6">
    <source>
        <dbReference type="PROSITE" id="PS50041"/>
    </source>
</evidence>
<evidence type="ECO:0000256" key="3">
    <source>
        <dbReference type="ARBA" id="ARBA00022734"/>
    </source>
</evidence>
<protein>
    <submittedName>
        <fullName evidence="8">Regenerating islet-derived protein 4</fullName>
    </submittedName>
</protein>
<keyword evidence="7" id="KW-1185">Reference proteome</keyword>
<dbReference type="Proteomes" id="UP000245340">
    <property type="component" value="Unplaced"/>
</dbReference>
<evidence type="ECO:0000256" key="4">
    <source>
        <dbReference type="ARBA" id="ARBA00023157"/>
    </source>
</evidence>
<dbReference type="InParanoid" id="A0A2U3X1T0"/>
<dbReference type="CTD" id="83998"/>
<name>A0A2U3X1T0_ODORO</name>
<keyword evidence="2" id="KW-0964">Secreted</keyword>
<dbReference type="FunFam" id="3.10.100.10:FF:000015">
    <property type="entry name" value="C-type lectin Cal"/>
    <property type="match status" value="1"/>
</dbReference>
<evidence type="ECO:0000313" key="7">
    <source>
        <dbReference type="Proteomes" id="UP000245340"/>
    </source>
</evidence>
<dbReference type="CDD" id="cd03594">
    <property type="entry name" value="CLECT_REG-1_like"/>
    <property type="match status" value="1"/>
</dbReference>
<feature type="chain" id="PRO_5015620652" evidence="5">
    <location>
        <begin position="23"/>
        <end position="158"/>
    </location>
</feature>
<dbReference type="Gene3D" id="3.10.100.10">
    <property type="entry name" value="Mannose-Binding Protein A, subunit A"/>
    <property type="match status" value="1"/>
</dbReference>
<dbReference type="GO" id="GO:0030246">
    <property type="term" value="F:carbohydrate binding"/>
    <property type="evidence" value="ECO:0007669"/>
    <property type="project" value="UniProtKB-KW"/>
</dbReference>
<dbReference type="KEGG" id="oro:101377751"/>
<accession>A0A2U3X1T0</accession>
<feature type="signal peptide" evidence="5">
    <location>
        <begin position="1"/>
        <end position="22"/>
    </location>
</feature>
<dbReference type="STRING" id="9708.A0A2U3X1T0"/>
<evidence type="ECO:0000313" key="8">
    <source>
        <dbReference type="RefSeq" id="XP_004416000.1"/>
    </source>
</evidence>
<dbReference type="SUPFAM" id="SSF56436">
    <property type="entry name" value="C-type lectin-like"/>
    <property type="match status" value="1"/>
</dbReference>
<sequence length="158" mass="18375">MAPHSLRLLLVLSCVASTEVLGNILMRPSCAPGWFYYLPNCYGYFRKLRSWSEAELECQSYGNGAHLASLESVKEATTVAKYITGYQKNQPVWIGLHDPQKKQQWQWVDGAFYVYRSWSDAPRQRDKHCAAISFKNDFLTWESNECSKHQHFLCKYRP</sequence>
<dbReference type="Pfam" id="PF00059">
    <property type="entry name" value="Lectin_C"/>
    <property type="match status" value="1"/>
</dbReference>
<dbReference type="OrthoDB" id="441660at2759"/>
<dbReference type="InterPro" id="IPR016187">
    <property type="entry name" value="CTDL_fold"/>
</dbReference>
<organism evidence="7 8">
    <name type="scientific">Odobenus rosmarus divergens</name>
    <name type="common">Pacific walrus</name>
    <dbReference type="NCBI Taxonomy" id="9708"/>
    <lineage>
        <taxon>Eukaryota</taxon>
        <taxon>Metazoa</taxon>
        <taxon>Chordata</taxon>
        <taxon>Craniata</taxon>
        <taxon>Vertebrata</taxon>
        <taxon>Euteleostomi</taxon>
        <taxon>Mammalia</taxon>
        <taxon>Eutheria</taxon>
        <taxon>Laurasiatheria</taxon>
        <taxon>Carnivora</taxon>
        <taxon>Caniformia</taxon>
        <taxon>Pinnipedia</taxon>
        <taxon>Odobenidae</taxon>
        <taxon>Odobenus</taxon>
    </lineage>
</organism>
<proteinExistence type="predicted"/>
<keyword evidence="5" id="KW-0732">Signal</keyword>
<keyword evidence="3" id="KW-0430">Lectin</keyword>
<evidence type="ECO:0000256" key="1">
    <source>
        <dbReference type="ARBA" id="ARBA00004613"/>
    </source>
</evidence>
<dbReference type="PROSITE" id="PS00615">
    <property type="entry name" value="C_TYPE_LECTIN_1"/>
    <property type="match status" value="1"/>
</dbReference>
<dbReference type="AlphaFoldDB" id="A0A2U3X1T0"/>
<comment type="subcellular location">
    <subcellularLocation>
        <location evidence="1">Secreted</location>
    </subcellularLocation>
</comment>
<gene>
    <name evidence="8" type="primary">REG4</name>
</gene>
<dbReference type="PANTHER" id="PTHR22803">
    <property type="entry name" value="MANNOSE, PHOSPHOLIPASE, LECTIN RECEPTOR RELATED"/>
    <property type="match status" value="1"/>
</dbReference>
<dbReference type="InterPro" id="IPR016186">
    <property type="entry name" value="C-type_lectin-like/link_sf"/>
</dbReference>
<dbReference type="SMART" id="SM00034">
    <property type="entry name" value="CLECT"/>
    <property type="match status" value="1"/>
</dbReference>